<dbReference type="InParanoid" id="A0A371RKH1"/>
<comment type="caution">
    <text evidence="2">The sequence shown here is derived from an EMBL/GenBank/DDBJ whole genome shotgun (WGS) entry which is preliminary data.</text>
</comment>
<feature type="transmembrane region" description="Helical" evidence="1">
    <location>
        <begin position="69"/>
        <end position="97"/>
    </location>
</feature>
<keyword evidence="3" id="KW-1185">Reference proteome</keyword>
<gene>
    <name evidence="2" type="ORF">DX908_12160</name>
</gene>
<organism evidence="2 3">
    <name type="scientific">Parvularcula marina</name>
    <dbReference type="NCBI Taxonomy" id="2292771"/>
    <lineage>
        <taxon>Bacteria</taxon>
        <taxon>Pseudomonadati</taxon>
        <taxon>Pseudomonadota</taxon>
        <taxon>Alphaproteobacteria</taxon>
        <taxon>Parvularculales</taxon>
        <taxon>Parvularculaceae</taxon>
        <taxon>Parvularcula</taxon>
    </lineage>
</organism>
<keyword evidence="1" id="KW-0812">Transmembrane</keyword>
<keyword evidence="1" id="KW-0472">Membrane</keyword>
<dbReference type="Proteomes" id="UP000264589">
    <property type="component" value="Unassembled WGS sequence"/>
</dbReference>
<proteinExistence type="predicted"/>
<evidence type="ECO:0000256" key="1">
    <source>
        <dbReference type="SAM" id="Phobius"/>
    </source>
</evidence>
<keyword evidence="1" id="KW-1133">Transmembrane helix</keyword>
<reference evidence="2 3" key="1">
    <citation type="submission" date="2018-08" db="EMBL/GenBank/DDBJ databases">
        <title>Parvularcula sp. SM1705, isolated from surface water of the South Sea China.</title>
        <authorList>
            <person name="Sun L."/>
        </authorList>
    </citation>
    <scope>NUCLEOTIDE SEQUENCE [LARGE SCALE GENOMIC DNA]</scope>
    <source>
        <strain evidence="2 3">SM1705</strain>
    </source>
</reference>
<accession>A0A371RKH1</accession>
<name>A0A371RKH1_9PROT</name>
<sequence length="106" mass="10528">MVTAAAVAAYRFGEGIVYIGDRTISEMNFVEVTGGAALGVLGALASVGAAGLGAVVALVATIVATAMGALGVALGSLLVIGFVSGPILLVVVIGILIKRRYWPDVI</sequence>
<evidence type="ECO:0000313" key="2">
    <source>
        <dbReference type="EMBL" id="RFB05953.1"/>
    </source>
</evidence>
<feature type="transmembrane region" description="Helical" evidence="1">
    <location>
        <begin position="36"/>
        <end position="63"/>
    </location>
</feature>
<evidence type="ECO:0008006" key="4">
    <source>
        <dbReference type="Google" id="ProtNLM"/>
    </source>
</evidence>
<protein>
    <recommendedName>
        <fullName evidence="4">ABC transporter permease</fullName>
    </recommendedName>
</protein>
<dbReference type="AlphaFoldDB" id="A0A371RKH1"/>
<dbReference type="EMBL" id="QUQO01000001">
    <property type="protein sequence ID" value="RFB05953.1"/>
    <property type="molecule type" value="Genomic_DNA"/>
</dbReference>
<evidence type="ECO:0000313" key="3">
    <source>
        <dbReference type="Proteomes" id="UP000264589"/>
    </source>
</evidence>